<protein>
    <submittedName>
        <fullName evidence="1">Uncharacterized protein</fullName>
    </submittedName>
</protein>
<dbReference type="EMBL" id="KI546046">
    <property type="protein sequence ID" value="EST47189.1"/>
    <property type="molecule type" value="Genomic_DNA"/>
</dbReference>
<reference evidence="1 2" key="1">
    <citation type="journal article" date="2014" name="PLoS Genet.">
        <title>The Genome of Spironucleus salmonicida Highlights a Fish Pathogen Adapted to Fluctuating Environments.</title>
        <authorList>
            <person name="Xu F."/>
            <person name="Jerlstrom-Hultqvist J."/>
            <person name="Einarsson E."/>
            <person name="Astvaldsson A."/>
            <person name="Svard S.G."/>
            <person name="Andersson J.O."/>
        </authorList>
    </citation>
    <scope>NUCLEOTIDE SEQUENCE</scope>
    <source>
        <strain evidence="2">ATCC 50377</strain>
    </source>
</reference>
<evidence type="ECO:0000313" key="1">
    <source>
        <dbReference type="EMBL" id="EST47189.1"/>
    </source>
</evidence>
<reference evidence="2" key="2">
    <citation type="submission" date="2020-12" db="EMBL/GenBank/DDBJ databases">
        <title>New Spironucleus salmonicida genome in near-complete chromosomes.</title>
        <authorList>
            <person name="Xu F."/>
            <person name="Kurt Z."/>
            <person name="Jimenez-Gonzalez A."/>
            <person name="Astvaldsson A."/>
            <person name="Andersson J.O."/>
            <person name="Svard S.G."/>
        </authorList>
    </citation>
    <scope>NUCLEOTIDE SEQUENCE</scope>
    <source>
        <strain evidence="2">ATCC 50377</strain>
    </source>
</reference>
<gene>
    <name evidence="2" type="ORF">SS50377_23320</name>
    <name evidence="1" type="ORF">SS50377_jh002</name>
</gene>
<keyword evidence="3" id="KW-1185">Reference proteome</keyword>
<dbReference type="Proteomes" id="UP000018208">
    <property type="component" value="Unassembled WGS sequence"/>
</dbReference>
<organism evidence="1">
    <name type="scientific">Spironucleus salmonicida</name>
    <dbReference type="NCBI Taxonomy" id="348837"/>
    <lineage>
        <taxon>Eukaryota</taxon>
        <taxon>Metamonada</taxon>
        <taxon>Diplomonadida</taxon>
        <taxon>Hexamitidae</taxon>
        <taxon>Hexamitinae</taxon>
        <taxon>Spironucleus</taxon>
    </lineage>
</organism>
<evidence type="ECO:0000313" key="2">
    <source>
        <dbReference type="EMBL" id="KAH0575680.1"/>
    </source>
</evidence>
<dbReference type="EMBL" id="AUWU02000003">
    <property type="protein sequence ID" value="KAH0575680.1"/>
    <property type="molecule type" value="Genomic_DNA"/>
</dbReference>
<proteinExistence type="predicted"/>
<sequence>MKPPSHPSTPLIPILNFAKISAYTPPTRQSLSARTTINSPSKKICRTSSPSKALRNASISHSLGLDIYHFNNFQSQKANMAVLSARWYRDDKQISNEFSNLCNITPKKRPTLLVNQLQLYVQPITSIRAPQIKMVTKGEYHIIFVQACHNNGRLRFLLLLQENFQQCKIHQTNKSKITESMINRVEFVSQQTQNKGILQQNNQIQQNLAFQYLQRYKSDIHLLFSYQAEHLINYLGFLKWQNGHANIFQVFINEKIPTQQLLLQTQNAILFLKTYQ</sequence>
<dbReference type="KEGG" id="ssao:94297343"/>
<evidence type="ECO:0000313" key="3">
    <source>
        <dbReference type="Proteomes" id="UP000018208"/>
    </source>
</evidence>
<dbReference type="VEuPathDB" id="GiardiaDB:SS50377_23320"/>
<dbReference type="AlphaFoldDB" id="V6M1X2"/>
<name>V6M1X2_9EUKA</name>
<accession>V6M1X2</accession>
<dbReference type="RefSeq" id="XP_067766453.1">
    <property type="nucleotide sequence ID" value="XM_067907185.1"/>
</dbReference>
<dbReference type="GeneID" id="94297343"/>